<gene>
    <name evidence="1" type="ORF">TSAR_002564</name>
</gene>
<reference evidence="1 2" key="1">
    <citation type="journal article" date="2017" name="Curr. Biol.">
        <title>The Evolution of Venom by Co-option of Single-Copy Genes.</title>
        <authorList>
            <person name="Martinson E.O."/>
            <person name="Mrinalini"/>
            <person name="Kelkar Y.D."/>
            <person name="Chang C.H."/>
            <person name="Werren J.H."/>
        </authorList>
    </citation>
    <scope>NUCLEOTIDE SEQUENCE [LARGE SCALE GENOMIC DNA]</scope>
    <source>
        <strain evidence="1 2">Alberta</strain>
        <tissue evidence="1">Whole body</tissue>
    </source>
</reference>
<proteinExistence type="predicted"/>
<dbReference type="Proteomes" id="UP000215335">
    <property type="component" value="Unassembled WGS sequence"/>
</dbReference>
<evidence type="ECO:0000313" key="1">
    <source>
        <dbReference type="EMBL" id="OXU24587.1"/>
    </source>
</evidence>
<sequence length="258" mass="30072">MLDTGCSYYFGIKTIAVTAPPADQNDFTDKKREERRAEFRAKKGPTFALFTQNSGYYRLAGVSRILVFVESGKFVMLLRYRKCSTKRYIIVVSSNTTLSLALSRLRDSVLWNYRGYHFIVIANLNTGCPMVRDFLHLVWSFNILRAMVICTNLKGQLQFYNSNPYNNFAAAFWSRVDGRDFLNRHIWTLFEKTFEDLNFFQREHQGKLPFDILQKRTIRGASVNVDFDEMNNLFGYTVRMGLGFKEYRSIVVDPSQAR</sequence>
<protein>
    <submittedName>
        <fullName evidence="1">Uncharacterized protein</fullName>
    </submittedName>
</protein>
<organism evidence="1 2">
    <name type="scientific">Trichomalopsis sarcophagae</name>
    <dbReference type="NCBI Taxonomy" id="543379"/>
    <lineage>
        <taxon>Eukaryota</taxon>
        <taxon>Metazoa</taxon>
        <taxon>Ecdysozoa</taxon>
        <taxon>Arthropoda</taxon>
        <taxon>Hexapoda</taxon>
        <taxon>Insecta</taxon>
        <taxon>Pterygota</taxon>
        <taxon>Neoptera</taxon>
        <taxon>Endopterygota</taxon>
        <taxon>Hymenoptera</taxon>
        <taxon>Apocrita</taxon>
        <taxon>Proctotrupomorpha</taxon>
        <taxon>Chalcidoidea</taxon>
        <taxon>Pteromalidae</taxon>
        <taxon>Pteromalinae</taxon>
        <taxon>Trichomalopsis</taxon>
    </lineage>
</organism>
<evidence type="ECO:0000313" key="2">
    <source>
        <dbReference type="Proteomes" id="UP000215335"/>
    </source>
</evidence>
<dbReference type="AlphaFoldDB" id="A0A232F2E5"/>
<keyword evidence="2" id="KW-1185">Reference proteome</keyword>
<comment type="caution">
    <text evidence="1">The sequence shown here is derived from an EMBL/GenBank/DDBJ whole genome shotgun (WGS) entry which is preliminary data.</text>
</comment>
<accession>A0A232F2E5</accession>
<name>A0A232F2E5_9HYME</name>
<dbReference type="EMBL" id="NNAY01001259">
    <property type="protein sequence ID" value="OXU24587.1"/>
    <property type="molecule type" value="Genomic_DNA"/>
</dbReference>